<dbReference type="InterPro" id="IPR036779">
    <property type="entry name" value="LysM_dom_sf"/>
</dbReference>
<dbReference type="KEGG" id="dae:Dtox_1238"/>
<dbReference type="SUPFAM" id="SSF54106">
    <property type="entry name" value="LysM domain"/>
    <property type="match status" value="3"/>
</dbReference>
<dbReference type="AlphaFoldDB" id="C8W5E0"/>
<dbReference type="CDD" id="cd00118">
    <property type="entry name" value="LysM"/>
    <property type="match status" value="3"/>
</dbReference>
<dbReference type="Pfam" id="PF01476">
    <property type="entry name" value="LysM"/>
    <property type="match status" value="3"/>
</dbReference>
<dbReference type="CAZy" id="CBM50">
    <property type="family name" value="Carbohydrate-Binding Module Family 50"/>
</dbReference>
<dbReference type="Gene3D" id="3.10.350.10">
    <property type="entry name" value="LysM domain"/>
    <property type="match status" value="3"/>
</dbReference>
<dbReference type="EMBL" id="CP001720">
    <property type="protein sequence ID" value="ACV62122.1"/>
    <property type="molecule type" value="Genomic_DNA"/>
</dbReference>
<dbReference type="Proteomes" id="UP000002217">
    <property type="component" value="Chromosome"/>
</dbReference>
<dbReference type="PROSITE" id="PS51782">
    <property type="entry name" value="LYSM"/>
    <property type="match status" value="3"/>
</dbReference>
<sequence length="179" mass="19201">MNDTTLNHQLPPCTGGTVYTIRPGDSLLSLASRFNTTVEAITNANPGIVPTNLQIGQQICIPVKPVPGKCQGGFLYSIKPGDTFYNLANRFGIAVDSLIAANPGVDFNKLAVGQEICIPSTPPTPTKCPSGTFAYTIQSGDTYFRLAKRFNTTVRAIREANPTVDQNNLQTGQSICIPR</sequence>
<dbReference type="PANTHER" id="PTHR33734:SF22">
    <property type="entry name" value="MEMBRANE-BOUND LYTIC MUREIN TRANSGLYCOSYLASE D"/>
    <property type="match status" value="1"/>
</dbReference>
<keyword evidence="3" id="KW-1185">Reference proteome</keyword>
<evidence type="ECO:0000259" key="1">
    <source>
        <dbReference type="PROSITE" id="PS51782"/>
    </source>
</evidence>
<evidence type="ECO:0000313" key="2">
    <source>
        <dbReference type="EMBL" id="ACV62122.1"/>
    </source>
</evidence>
<dbReference type="InterPro" id="IPR018392">
    <property type="entry name" value="LysM"/>
</dbReference>
<feature type="domain" description="LysM" evidence="1">
    <location>
        <begin position="74"/>
        <end position="118"/>
    </location>
</feature>
<reference evidence="2 3" key="1">
    <citation type="journal article" date="2009" name="Stand. Genomic Sci.">
        <title>Complete genome sequence of Desulfotomaculum acetoxidans type strain (5575).</title>
        <authorList>
            <person name="Spring S."/>
            <person name="Lapidus A."/>
            <person name="Schroder M."/>
            <person name="Gleim D."/>
            <person name="Sims D."/>
            <person name="Meincke L."/>
            <person name="Glavina Del Rio T."/>
            <person name="Tice H."/>
            <person name="Copeland A."/>
            <person name="Cheng J.F."/>
            <person name="Lucas S."/>
            <person name="Chen F."/>
            <person name="Nolan M."/>
            <person name="Bruce D."/>
            <person name="Goodwin L."/>
            <person name="Pitluck S."/>
            <person name="Ivanova N."/>
            <person name="Mavromatis K."/>
            <person name="Mikhailova N."/>
            <person name="Pati A."/>
            <person name="Chen A."/>
            <person name="Palaniappan K."/>
            <person name="Land M."/>
            <person name="Hauser L."/>
            <person name="Chang Y.J."/>
            <person name="Jeffries C.D."/>
            <person name="Chain P."/>
            <person name="Saunders E."/>
            <person name="Brettin T."/>
            <person name="Detter J.C."/>
            <person name="Goker M."/>
            <person name="Bristow J."/>
            <person name="Eisen J.A."/>
            <person name="Markowitz V."/>
            <person name="Hugenholtz P."/>
            <person name="Kyrpides N.C."/>
            <person name="Klenk H.P."/>
            <person name="Han C."/>
        </authorList>
    </citation>
    <scope>NUCLEOTIDE SEQUENCE [LARGE SCALE GENOMIC DNA]</scope>
    <source>
        <strain evidence="3">ATCC 49208 / DSM 771 / VKM B-1644</strain>
    </source>
</reference>
<evidence type="ECO:0000313" key="3">
    <source>
        <dbReference type="Proteomes" id="UP000002217"/>
    </source>
</evidence>
<gene>
    <name evidence="2" type="ordered locus">Dtox_1238</name>
</gene>
<accession>C8W5E0</accession>
<dbReference type="STRING" id="485916.Dtox_1238"/>
<dbReference type="RefSeq" id="WP_015756837.1">
    <property type="nucleotide sequence ID" value="NC_013216.1"/>
</dbReference>
<protein>
    <submittedName>
        <fullName evidence="2">Peptidoglycan-binding LysM</fullName>
    </submittedName>
</protein>
<feature type="domain" description="LysM" evidence="1">
    <location>
        <begin position="133"/>
        <end position="177"/>
    </location>
</feature>
<proteinExistence type="predicted"/>
<dbReference type="SMART" id="SM00257">
    <property type="entry name" value="LysM"/>
    <property type="match status" value="3"/>
</dbReference>
<organism evidence="2 3">
    <name type="scientific">Desulfofarcimen acetoxidans (strain ATCC 49208 / DSM 771 / KCTC 5769 / VKM B-1644 / 5575)</name>
    <name type="common">Desulfotomaculum acetoxidans</name>
    <dbReference type="NCBI Taxonomy" id="485916"/>
    <lineage>
        <taxon>Bacteria</taxon>
        <taxon>Bacillati</taxon>
        <taxon>Bacillota</taxon>
        <taxon>Clostridia</taxon>
        <taxon>Eubacteriales</taxon>
        <taxon>Peptococcaceae</taxon>
        <taxon>Desulfofarcimen</taxon>
    </lineage>
</organism>
<feature type="domain" description="LysM" evidence="1">
    <location>
        <begin position="17"/>
        <end position="61"/>
    </location>
</feature>
<dbReference type="PANTHER" id="PTHR33734">
    <property type="entry name" value="LYSM DOMAIN-CONTAINING GPI-ANCHORED PROTEIN 2"/>
    <property type="match status" value="1"/>
</dbReference>
<dbReference type="eggNOG" id="COG1388">
    <property type="taxonomic scope" value="Bacteria"/>
</dbReference>
<name>C8W5E0_DESAS</name>
<dbReference type="HOGENOM" id="CLU_104062_0_0_9"/>
<dbReference type="OrthoDB" id="9811296at2"/>